<sequence length="543" mass="59228">MPARRSARREFLRTGLSRALALGGLAGLHLPAATASAAGTSGSTATRTLRIGLAADVTSMDPHWNNSGPNNAMALHIFESLVLLDQDARYIPGLATSWRPLDPKVWEIRLRAGVRWHDGTPFTSADVKASLERPARLEGSPGPFTGYTKTFTAIDTPDPLTVRLTTSVANYANIANDLNSVAIVPQKVAQLGQTAFDSGEAMIGTGPFRFVRYARGQEVVLRRNADYWGSAPAWETVTFKILTNNGTRTAALLSGSVDAIESVPSADVARLRRHPDFRLEQAISWRVIFWQMDQWRDASPYITDLAGTPLGHNPFKDVRIRQAVSKALRRDVLCTRLMEGLAVPASSLVSAPIFGHPGTPPDAYDPEGARRLLAAAGYPQGFGLTLHATNNRYLNDSQVAQATAQMLSRIGIRTRVEGMPVASYFSKARAGAFSFQMLGWGSSAGDVALRSILGTPNDKTGYGTWNWGRFSNPELDRLISRSLSTISSPQDREAVAREAVRLANADHAVIPSHSQMATWAMRHGIRYRARTDEWSLAHQFFPA</sequence>
<protein>
    <submittedName>
        <fullName evidence="1">ABC transporter substrate-binding protein</fullName>
    </submittedName>
</protein>
<reference evidence="1" key="1">
    <citation type="submission" date="2019-05" db="EMBL/GenBank/DDBJ databases">
        <title>Revised genome assembly of Burkholderiaceae (previously Ralstonia) sp. PBA.</title>
        <authorList>
            <person name="Gan H.M."/>
        </authorList>
    </citation>
    <scope>NUCLEOTIDE SEQUENCE</scope>
    <source>
        <strain evidence="1">PBA</strain>
    </source>
</reference>
<dbReference type="Proteomes" id="UP000004277">
    <property type="component" value="Unassembled WGS sequence"/>
</dbReference>
<name>A0ACD3SQ73_9BURK</name>
<evidence type="ECO:0000313" key="1">
    <source>
        <dbReference type="EMBL" id="TMS58223.1"/>
    </source>
</evidence>
<dbReference type="EMBL" id="AKCV02000015">
    <property type="protein sequence ID" value="TMS58223.1"/>
    <property type="molecule type" value="Genomic_DNA"/>
</dbReference>
<keyword evidence="2" id="KW-1185">Reference proteome</keyword>
<gene>
    <name evidence="1" type="ORF">MW7_005575</name>
</gene>
<proteinExistence type="predicted"/>
<accession>A0ACD3SQ73</accession>
<organism evidence="1 2">
    <name type="scientific">Imbroritus primus</name>
    <dbReference type="NCBI Taxonomy" id="3058603"/>
    <lineage>
        <taxon>Bacteria</taxon>
        <taxon>Pseudomonadati</taxon>
        <taxon>Pseudomonadota</taxon>
        <taxon>Betaproteobacteria</taxon>
        <taxon>Burkholderiales</taxon>
        <taxon>Burkholderiaceae</taxon>
        <taxon>Imbroritus</taxon>
    </lineage>
</organism>
<evidence type="ECO:0000313" key="2">
    <source>
        <dbReference type="Proteomes" id="UP000004277"/>
    </source>
</evidence>
<comment type="caution">
    <text evidence="1">The sequence shown here is derived from an EMBL/GenBank/DDBJ whole genome shotgun (WGS) entry which is preliminary data.</text>
</comment>